<proteinExistence type="inferred from homology"/>
<dbReference type="PROSITE" id="PS50893">
    <property type="entry name" value="ABC_TRANSPORTER_2"/>
    <property type="match status" value="1"/>
</dbReference>
<gene>
    <name evidence="6" type="ORF">CUTER_02780</name>
</gene>
<dbReference type="AlphaFoldDB" id="A0A0G3HCX2"/>
<dbReference type="SUPFAM" id="SSF52540">
    <property type="entry name" value="P-loop containing nucleoside triphosphate hydrolases"/>
    <property type="match status" value="1"/>
</dbReference>
<organism evidence="6 7">
    <name type="scientific">Corynebacterium uterequi</name>
    <dbReference type="NCBI Taxonomy" id="1072256"/>
    <lineage>
        <taxon>Bacteria</taxon>
        <taxon>Bacillati</taxon>
        <taxon>Actinomycetota</taxon>
        <taxon>Actinomycetes</taxon>
        <taxon>Mycobacteriales</taxon>
        <taxon>Corynebacteriaceae</taxon>
        <taxon>Corynebacterium</taxon>
    </lineage>
</organism>
<dbReference type="Proteomes" id="UP000035548">
    <property type="component" value="Chromosome"/>
</dbReference>
<dbReference type="OrthoDB" id="9804819at2"/>
<evidence type="ECO:0000256" key="3">
    <source>
        <dbReference type="ARBA" id="ARBA00022741"/>
    </source>
</evidence>
<accession>A0A0G3HCX2</accession>
<dbReference type="GO" id="GO:0005524">
    <property type="term" value="F:ATP binding"/>
    <property type="evidence" value="ECO:0007669"/>
    <property type="project" value="UniProtKB-KW"/>
</dbReference>
<feature type="domain" description="ABC transporter" evidence="5">
    <location>
        <begin position="9"/>
        <end position="238"/>
    </location>
</feature>
<keyword evidence="7" id="KW-1185">Reference proteome</keyword>
<dbReference type="PATRIC" id="fig|1072256.5.peg.551"/>
<evidence type="ECO:0000259" key="5">
    <source>
        <dbReference type="PROSITE" id="PS50893"/>
    </source>
</evidence>
<keyword evidence="3" id="KW-0547">Nucleotide-binding</keyword>
<name>A0A0G3HCX2_9CORY</name>
<dbReference type="InterPro" id="IPR003439">
    <property type="entry name" value="ABC_transporter-like_ATP-bd"/>
</dbReference>
<comment type="similarity">
    <text evidence="1">Belongs to the ABC transporter superfamily.</text>
</comment>
<dbReference type="Gene3D" id="3.40.50.300">
    <property type="entry name" value="P-loop containing nucleotide triphosphate hydrolases"/>
    <property type="match status" value="1"/>
</dbReference>
<dbReference type="PANTHER" id="PTHR43335">
    <property type="entry name" value="ABC TRANSPORTER, ATP-BINDING PROTEIN"/>
    <property type="match status" value="1"/>
</dbReference>
<evidence type="ECO:0000256" key="4">
    <source>
        <dbReference type="ARBA" id="ARBA00022840"/>
    </source>
</evidence>
<keyword evidence="2" id="KW-0813">Transport</keyword>
<dbReference type="GO" id="GO:0016887">
    <property type="term" value="F:ATP hydrolysis activity"/>
    <property type="evidence" value="ECO:0007669"/>
    <property type="project" value="InterPro"/>
</dbReference>
<dbReference type="RefSeq" id="WP_047260538.1">
    <property type="nucleotide sequence ID" value="NZ_CP011546.1"/>
</dbReference>
<reference evidence="6 7" key="1">
    <citation type="journal article" date="2015" name="Genome Announc.">
        <title>Virulence Factor Genes Detected in the Complete Genome Sequence of Corynebacterium uterequi DSM 45634, Isolated from the Uterus of a Maiden Mare.</title>
        <authorList>
            <person name="Ruckert C."/>
            <person name="Kriete M."/>
            <person name="Jaenicke S."/>
            <person name="Winkler A."/>
            <person name="Tauch A."/>
        </authorList>
    </citation>
    <scope>NUCLEOTIDE SEQUENCE [LARGE SCALE GENOMIC DNA]</scope>
    <source>
        <strain evidence="6 7">DSM 45634</strain>
    </source>
</reference>
<dbReference type="PANTHER" id="PTHR43335:SF4">
    <property type="entry name" value="ABC TRANSPORTER, ATP-BINDING PROTEIN"/>
    <property type="match status" value="1"/>
</dbReference>
<evidence type="ECO:0000313" key="6">
    <source>
        <dbReference type="EMBL" id="AKK10570.1"/>
    </source>
</evidence>
<dbReference type="PROSITE" id="PS00211">
    <property type="entry name" value="ABC_TRANSPORTER_1"/>
    <property type="match status" value="1"/>
</dbReference>
<evidence type="ECO:0000313" key="7">
    <source>
        <dbReference type="Proteomes" id="UP000035548"/>
    </source>
</evidence>
<evidence type="ECO:0000256" key="2">
    <source>
        <dbReference type="ARBA" id="ARBA00022448"/>
    </source>
</evidence>
<keyword evidence="4" id="KW-0067">ATP-binding</keyword>
<dbReference type="InterPro" id="IPR017871">
    <property type="entry name" value="ABC_transporter-like_CS"/>
</dbReference>
<dbReference type="InterPro" id="IPR027417">
    <property type="entry name" value="P-loop_NTPase"/>
</dbReference>
<reference evidence="7" key="2">
    <citation type="submission" date="2015-05" db="EMBL/GenBank/DDBJ databases">
        <title>Complete genome sequence of Corynebacterium uterequi DSM 45634, isolated from the uterus of a maiden mare.</title>
        <authorList>
            <person name="Ruckert C."/>
            <person name="Albersmeier A."/>
            <person name="Winkler A."/>
            <person name="Tauch A."/>
        </authorList>
    </citation>
    <scope>NUCLEOTIDE SEQUENCE [LARGE SCALE GENOMIC DNA]</scope>
    <source>
        <strain evidence="7">DSM 45634</strain>
    </source>
</reference>
<dbReference type="SMART" id="SM00382">
    <property type="entry name" value="AAA"/>
    <property type="match status" value="1"/>
</dbReference>
<dbReference type="Pfam" id="PF00005">
    <property type="entry name" value="ABC_tran"/>
    <property type="match status" value="1"/>
</dbReference>
<dbReference type="EMBL" id="CP011546">
    <property type="protein sequence ID" value="AKK10570.1"/>
    <property type="molecule type" value="Genomic_DNA"/>
</dbReference>
<dbReference type="InterPro" id="IPR003593">
    <property type="entry name" value="AAA+_ATPase"/>
</dbReference>
<sequence length="311" mass="33542">MAQIPTDTIVTRGLTKTFGRARVPIVTDLNLVVPRGAVYGFIGPNGSGKTTTMKMLLGLEQPSGGEIDLFGTTLAPNTWRRLIARCGALIENPPGYGHLTGRENLRIVQHLRGVDDRRIDDVMDLVRLRDHQHKLVRTYSLGMKQRLGIAIALAHHPELVILDEPTNGLDPAGIEEIRRLIASLSERGVTVLVASHLLDEVEKVTTHLGIIGAGNLIFQGTRAELMAHTTADTLLTTRTPVDTAGLSASTGVELAEEPSDGGQPRYRVSGVADVGALNTLLVNRGVEVTSLQQVTPSLEDVFLRLTAKAQL</sequence>
<protein>
    <submittedName>
        <fullName evidence="6">ABC-type multidrug transport system, ATPase component</fullName>
    </submittedName>
</protein>
<dbReference type="KEGG" id="cut:CUTER_02780"/>
<evidence type="ECO:0000256" key="1">
    <source>
        <dbReference type="ARBA" id="ARBA00005417"/>
    </source>
</evidence>
<dbReference type="STRING" id="1072256.CUTER_02780"/>